<reference evidence="15" key="2">
    <citation type="submission" date="2025-08" db="UniProtKB">
        <authorList>
            <consortium name="Ensembl"/>
        </authorList>
    </citation>
    <scope>IDENTIFICATION</scope>
</reference>
<dbReference type="GO" id="GO:0046920">
    <property type="term" value="F:alpha-(1-&gt;3)-fucosyltransferase activity"/>
    <property type="evidence" value="ECO:0007669"/>
    <property type="project" value="TreeGrafter"/>
</dbReference>
<dbReference type="InterPro" id="IPR038577">
    <property type="entry name" value="GT10-like_C_sf"/>
</dbReference>
<comment type="pathway">
    <text evidence="2">Protein modification; protein glycosylation.</text>
</comment>
<feature type="transmembrane region" description="Helical" evidence="12">
    <location>
        <begin position="21"/>
        <end position="37"/>
    </location>
</feature>
<dbReference type="AlphaFoldDB" id="A0A8C4SP41"/>
<evidence type="ECO:0000259" key="13">
    <source>
        <dbReference type="Pfam" id="PF00852"/>
    </source>
</evidence>
<evidence type="ECO:0000256" key="12">
    <source>
        <dbReference type="RuleBase" id="RU003832"/>
    </source>
</evidence>
<dbReference type="SUPFAM" id="SSF53756">
    <property type="entry name" value="UDP-Glycosyltransferase/glycogen phosphorylase"/>
    <property type="match status" value="1"/>
</dbReference>
<keyword evidence="10" id="KW-0325">Glycoprotein</keyword>
<evidence type="ECO:0000313" key="15">
    <source>
        <dbReference type="Ensembl" id="ENSECRP00000019951.1"/>
    </source>
</evidence>
<dbReference type="PANTHER" id="PTHR11929:SF12">
    <property type="entry name" value="ALPHA-(1,3)-FUCOSYLTRANSFERASE 7"/>
    <property type="match status" value="1"/>
</dbReference>
<evidence type="ECO:0000256" key="10">
    <source>
        <dbReference type="ARBA" id="ARBA00023180"/>
    </source>
</evidence>
<dbReference type="Ensembl" id="ENSECRT00000020380.1">
    <property type="protein sequence ID" value="ENSECRP00000019951.1"/>
    <property type="gene ID" value="ENSECRG00000013401.1"/>
</dbReference>
<sequence>SNNGNNGKTGRFGKNQGKSMVIFWLVFFTFCLTQFLISRDKGNILPPRTIKILIWKWPYARRTNLTGNVCADLYDIHGCHLTDNQSAFNQADVVVFHHSDIYPSVATLPTEKWRPHLQKWVWLSLESPTNNRKINQLNGIFNWTMSYRRDSDIFIPYGELVPNIGQPFSIPKKISHLAAWVVSNYRESHKRTGVFHSLQKSMAIDMYGRANGKPLSKDSLLQTISKYPFYLAFENSIHQDYITEKLWRNSFMAGSVPVVLGPPRTNYEVFVPAGSFIHVQDFPSTKELAEYLRAVANNETHYRQYFEWKKQFTVKVYKDWRERFCQICKKYKTLPQRKIYHNLEEWINS</sequence>
<dbReference type="Gene3D" id="3.40.50.11660">
    <property type="entry name" value="Glycosyl transferase family 10, C-terminal domain"/>
    <property type="match status" value="1"/>
</dbReference>
<keyword evidence="12" id="KW-0333">Golgi apparatus</keyword>
<evidence type="ECO:0000256" key="6">
    <source>
        <dbReference type="ARBA" id="ARBA00022692"/>
    </source>
</evidence>
<dbReference type="Pfam" id="PF00852">
    <property type="entry name" value="Glyco_transf_10"/>
    <property type="match status" value="1"/>
</dbReference>
<keyword evidence="16" id="KW-1185">Reference proteome</keyword>
<evidence type="ECO:0000256" key="3">
    <source>
        <dbReference type="ARBA" id="ARBA00008919"/>
    </source>
</evidence>
<gene>
    <name evidence="15" type="primary">FUT7</name>
</gene>
<dbReference type="GeneTree" id="ENSGT00940000161618"/>
<dbReference type="InterPro" id="IPR055270">
    <property type="entry name" value="Glyco_tran_10_C"/>
</dbReference>
<keyword evidence="5 12" id="KW-0808">Transferase</keyword>
<dbReference type="EC" id="2.4.1.-" evidence="12"/>
<comment type="subcellular location">
    <subcellularLocation>
        <location evidence="12">Golgi apparatus</location>
        <location evidence="12">Golgi stack membrane</location>
        <topology evidence="12">Single-pass type II membrane protein</topology>
    </subcellularLocation>
    <subcellularLocation>
        <location evidence="1">Membrane</location>
        <topology evidence="1">Single-pass membrane protein</topology>
    </subcellularLocation>
</comment>
<name>A0A8C4SP41_ERPCA</name>
<evidence type="ECO:0000256" key="7">
    <source>
        <dbReference type="ARBA" id="ARBA00022968"/>
    </source>
</evidence>
<comment type="catalytic activity">
    <reaction evidence="11">
        <text>an N-acetyl-alpha-neuraminyl-(2-&gt;3)-beta-D-galactosyl-(1-&gt;4)-N-acetyl-beta-D-glucosaminyl derivative + GDP-beta-L-fucose = an alpha-Neu5Ac-(2-&gt;3)-beta-D-Gal-(1-&gt;4)-[alpha-L-Fuc-(1-&gt;3)]-beta-D-GlcNAc derivative + GDP + H(+)</text>
        <dbReference type="Rhea" id="RHEA:56076"/>
        <dbReference type="ChEBI" id="CHEBI:15378"/>
        <dbReference type="ChEBI" id="CHEBI:57273"/>
        <dbReference type="ChEBI" id="CHEBI:58189"/>
        <dbReference type="ChEBI" id="CHEBI:136545"/>
        <dbReference type="ChEBI" id="CHEBI:139509"/>
    </reaction>
    <physiologicalReaction direction="left-to-right" evidence="11">
        <dbReference type="Rhea" id="RHEA:56077"/>
    </physiologicalReaction>
</comment>
<evidence type="ECO:0000256" key="8">
    <source>
        <dbReference type="ARBA" id="ARBA00022989"/>
    </source>
</evidence>
<accession>A0A8C4SP41</accession>
<feature type="domain" description="Fucosyltransferase N-terminal" evidence="14">
    <location>
        <begin position="49"/>
        <end position="158"/>
    </location>
</feature>
<dbReference type="FunFam" id="3.40.50.11660:FF:000001">
    <property type="entry name" value="alpha-(1,3)-fucosyltransferase 9"/>
    <property type="match status" value="1"/>
</dbReference>
<keyword evidence="7" id="KW-0735">Signal-anchor</keyword>
<dbReference type="Pfam" id="PF17039">
    <property type="entry name" value="Glyco_tran_10_N"/>
    <property type="match status" value="1"/>
</dbReference>
<keyword evidence="4 12" id="KW-0328">Glycosyltransferase</keyword>
<dbReference type="PANTHER" id="PTHR11929">
    <property type="entry name" value="ALPHA- 1,3 -FUCOSYLTRANSFERASE"/>
    <property type="match status" value="1"/>
</dbReference>
<evidence type="ECO:0000256" key="1">
    <source>
        <dbReference type="ARBA" id="ARBA00004167"/>
    </source>
</evidence>
<dbReference type="GO" id="GO:0032580">
    <property type="term" value="C:Golgi cisterna membrane"/>
    <property type="evidence" value="ECO:0007669"/>
    <property type="project" value="UniProtKB-SubCell"/>
</dbReference>
<feature type="domain" description="Fucosyltransferase C-terminal" evidence="13">
    <location>
        <begin position="175"/>
        <end position="346"/>
    </location>
</feature>
<organism evidence="15 16">
    <name type="scientific">Erpetoichthys calabaricus</name>
    <name type="common">Rope fish</name>
    <name type="synonym">Calamoichthys calabaricus</name>
    <dbReference type="NCBI Taxonomy" id="27687"/>
    <lineage>
        <taxon>Eukaryota</taxon>
        <taxon>Metazoa</taxon>
        <taxon>Chordata</taxon>
        <taxon>Craniata</taxon>
        <taxon>Vertebrata</taxon>
        <taxon>Euteleostomi</taxon>
        <taxon>Actinopterygii</taxon>
        <taxon>Polypteriformes</taxon>
        <taxon>Polypteridae</taxon>
        <taxon>Erpetoichthys</taxon>
    </lineage>
</organism>
<evidence type="ECO:0000256" key="2">
    <source>
        <dbReference type="ARBA" id="ARBA00004922"/>
    </source>
</evidence>
<protein>
    <recommendedName>
        <fullName evidence="12">Fucosyltransferase</fullName>
        <ecNumber evidence="12">2.4.1.-</ecNumber>
    </recommendedName>
</protein>
<dbReference type="UniPathway" id="UPA00378"/>
<reference evidence="15" key="1">
    <citation type="submission" date="2021-06" db="EMBL/GenBank/DDBJ databases">
        <authorList>
            <consortium name="Wellcome Sanger Institute Data Sharing"/>
        </authorList>
    </citation>
    <scope>NUCLEOTIDE SEQUENCE [LARGE SCALE GENOMIC DNA]</scope>
</reference>
<evidence type="ECO:0000256" key="11">
    <source>
        <dbReference type="ARBA" id="ARBA00036481"/>
    </source>
</evidence>
<evidence type="ECO:0000256" key="5">
    <source>
        <dbReference type="ARBA" id="ARBA00022679"/>
    </source>
</evidence>
<comment type="similarity">
    <text evidence="3 12">Belongs to the glycosyltransferase 10 family.</text>
</comment>
<evidence type="ECO:0000313" key="16">
    <source>
        <dbReference type="Proteomes" id="UP000694620"/>
    </source>
</evidence>
<evidence type="ECO:0000256" key="9">
    <source>
        <dbReference type="ARBA" id="ARBA00023136"/>
    </source>
</evidence>
<evidence type="ECO:0000259" key="14">
    <source>
        <dbReference type="Pfam" id="PF17039"/>
    </source>
</evidence>
<keyword evidence="9 12" id="KW-0472">Membrane</keyword>
<keyword evidence="8 12" id="KW-1133">Transmembrane helix</keyword>
<reference evidence="15" key="3">
    <citation type="submission" date="2025-09" db="UniProtKB">
        <authorList>
            <consortium name="Ensembl"/>
        </authorList>
    </citation>
    <scope>IDENTIFICATION</scope>
</reference>
<dbReference type="InterPro" id="IPR001503">
    <property type="entry name" value="Glyco_trans_10"/>
</dbReference>
<dbReference type="Proteomes" id="UP000694620">
    <property type="component" value="Chromosome 9"/>
</dbReference>
<proteinExistence type="inferred from homology"/>
<keyword evidence="6 12" id="KW-0812">Transmembrane</keyword>
<dbReference type="InterPro" id="IPR031481">
    <property type="entry name" value="Glyco_tran_10_N"/>
</dbReference>
<evidence type="ECO:0000256" key="4">
    <source>
        <dbReference type="ARBA" id="ARBA00022676"/>
    </source>
</evidence>